<feature type="region of interest" description="Disordered" evidence="1">
    <location>
        <begin position="1"/>
        <end position="32"/>
    </location>
</feature>
<reference evidence="2 3" key="1">
    <citation type="submission" date="2017-07" db="EMBL/GenBank/DDBJ databases">
        <title>Genome sequence of the Sordaria macrospora wild type strain R19027.</title>
        <authorList>
            <person name="Nowrousian M."/>
            <person name="Teichert I."/>
            <person name="Kueck U."/>
        </authorList>
    </citation>
    <scope>NUCLEOTIDE SEQUENCE [LARGE SCALE GENOMIC DNA]</scope>
    <source>
        <strain evidence="2 3">R19027</strain>
        <tissue evidence="2">Mycelium</tissue>
    </source>
</reference>
<proteinExistence type="predicted"/>
<dbReference type="Proteomes" id="UP000433876">
    <property type="component" value="Unassembled WGS sequence"/>
</dbReference>
<accession>A0A8S8ZPX0</accession>
<protein>
    <submittedName>
        <fullName evidence="2">Uncharacterized protein</fullName>
    </submittedName>
</protein>
<name>A0A8S8ZPX0_SORMA</name>
<gene>
    <name evidence="2" type="ORF">SMACR_02195</name>
</gene>
<comment type="caution">
    <text evidence="2">The sequence shown here is derived from an EMBL/GenBank/DDBJ whole genome shotgun (WGS) entry which is preliminary data.</text>
</comment>
<evidence type="ECO:0000313" key="3">
    <source>
        <dbReference type="Proteomes" id="UP000433876"/>
    </source>
</evidence>
<feature type="compositionally biased region" description="Low complexity" evidence="1">
    <location>
        <begin position="12"/>
        <end position="21"/>
    </location>
</feature>
<organism evidence="2 3">
    <name type="scientific">Sordaria macrospora</name>
    <dbReference type="NCBI Taxonomy" id="5147"/>
    <lineage>
        <taxon>Eukaryota</taxon>
        <taxon>Fungi</taxon>
        <taxon>Dikarya</taxon>
        <taxon>Ascomycota</taxon>
        <taxon>Pezizomycotina</taxon>
        <taxon>Sordariomycetes</taxon>
        <taxon>Sordariomycetidae</taxon>
        <taxon>Sordariales</taxon>
        <taxon>Sordariaceae</taxon>
        <taxon>Sordaria</taxon>
    </lineage>
</organism>
<dbReference type="EMBL" id="NMPR01000062">
    <property type="protein sequence ID" value="KAA8632073.1"/>
    <property type="molecule type" value="Genomic_DNA"/>
</dbReference>
<evidence type="ECO:0000313" key="2">
    <source>
        <dbReference type="EMBL" id="KAA8632073.1"/>
    </source>
</evidence>
<sequence>MPRAPPKQLELPSPTFSSSHTQHQHHLSHSPHLTQQHFIRPLFLHSLRISKKPKWAKIRKHPAPAARAAAERTRARTLEARTLARPPRALSRLMFGIFCARNMARRRKPWPRSVTERISVLLPGSIVRIRLGLAEVWVGSKRVLWTPSSKGSRLLWRRALPESPRLVRPRRPLATTSSW</sequence>
<dbReference type="AlphaFoldDB" id="A0A8S8ZPX0"/>
<evidence type="ECO:0000256" key="1">
    <source>
        <dbReference type="SAM" id="MobiDB-lite"/>
    </source>
</evidence>